<proteinExistence type="predicted"/>
<reference evidence="2 3" key="1">
    <citation type="journal article" date="2019" name="New Phytol.">
        <title>Comparative genomics reveals unique wood-decay strategies and fruiting body development in the Schizophyllaceae.</title>
        <authorList>
            <person name="Almasi E."/>
            <person name="Sahu N."/>
            <person name="Krizsan K."/>
            <person name="Balint B."/>
            <person name="Kovacs G.M."/>
            <person name="Kiss B."/>
            <person name="Cseklye J."/>
            <person name="Drula E."/>
            <person name="Henrissat B."/>
            <person name="Nagy I."/>
            <person name="Chovatia M."/>
            <person name="Adam C."/>
            <person name="LaButti K."/>
            <person name="Lipzen A."/>
            <person name="Riley R."/>
            <person name="Grigoriev I.V."/>
            <person name="Nagy L.G."/>
        </authorList>
    </citation>
    <scope>NUCLEOTIDE SEQUENCE [LARGE SCALE GENOMIC DNA]</scope>
    <source>
        <strain evidence="2 3">NL-1724</strain>
    </source>
</reference>
<gene>
    <name evidence="2" type="ORF">BD626DRAFT_525173</name>
</gene>
<accession>A0A550BSS1</accession>
<evidence type="ECO:0000313" key="3">
    <source>
        <dbReference type="Proteomes" id="UP000320762"/>
    </source>
</evidence>
<name>A0A550BSS1_9AGAR</name>
<keyword evidence="3" id="KW-1185">Reference proteome</keyword>
<sequence length="188" mass="19809">MGSAEPVKLSSPYGSADCHVELTGAQAEEARVEEQIEEVVQVEGRQINEVKEVQEDEPYDESALSEGEQASHKDEVVSIAAPIPLPRIDDSKDVVDEQLSGAEDVPAAVDKSFQDMAVAGTTELAAGSSANVITDVGIENDIMETPISTSTPAASIPANDVAASTPSRKVRRKPKTIMTCSLALGRSC</sequence>
<feature type="region of interest" description="Disordered" evidence="1">
    <location>
        <begin position="47"/>
        <end position="73"/>
    </location>
</feature>
<comment type="caution">
    <text evidence="2">The sequence shown here is derived from an EMBL/GenBank/DDBJ whole genome shotgun (WGS) entry which is preliminary data.</text>
</comment>
<evidence type="ECO:0000313" key="2">
    <source>
        <dbReference type="EMBL" id="TRM55551.1"/>
    </source>
</evidence>
<dbReference type="EMBL" id="VDMD01000123">
    <property type="protein sequence ID" value="TRM55551.1"/>
    <property type="molecule type" value="Genomic_DNA"/>
</dbReference>
<evidence type="ECO:0000256" key="1">
    <source>
        <dbReference type="SAM" id="MobiDB-lite"/>
    </source>
</evidence>
<organism evidence="2 3">
    <name type="scientific">Schizophyllum amplum</name>
    <dbReference type="NCBI Taxonomy" id="97359"/>
    <lineage>
        <taxon>Eukaryota</taxon>
        <taxon>Fungi</taxon>
        <taxon>Dikarya</taxon>
        <taxon>Basidiomycota</taxon>
        <taxon>Agaricomycotina</taxon>
        <taxon>Agaricomycetes</taxon>
        <taxon>Agaricomycetidae</taxon>
        <taxon>Agaricales</taxon>
        <taxon>Schizophyllaceae</taxon>
        <taxon>Schizophyllum</taxon>
    </lineage>
</organism>
<dbReference type="AlphaFoldDB" id="A0A550BSS1"/>
<dbReference type="Proteomes" id="UP000320762">
    <property type="component" value="Unassembled WGS sequence"/>
</dbReference>
<protein>
    <submittedName>
        <fullName evidence="2">Uncharacterized protein</fullName>
    </submittedName>
</protein>